<dbReference type="EMBL" id="FNOS01000003">
    <property type="protein sequence ID" value="SDX83035.1"/>
    <property type="molecule type" value="Genomic_DNA"/>
</dbReference>
<dbReference type="RefSeq" id="WP_093106663.1">
    <property type="nucleotide sequence ID" value="NZ_FNOS01000003.1"/>
</dbReference>
<dbReference type="InterPro" id="IPR000620">
    <property type="entry name" value="EamA_dom"/>
</dbReference>
<dbReference type="NCBIfam" id="TIGR00688">
    <property type="entry name" value="rarD"/>
    <property type="match status" value="1"/>
</dbReference>
<sequence length="300" mass="33395">MEEENKGILITIVAYLLWGILPIYWKTLEHIAPFEILAHRIVWALVFMVGIVIVLRKQKDFFQSVRTLWNDKKSLIGIILASFAISLNWFIFIWAVNSGHVVQASLGYYINPLISIFFSMLVMKETFTKAQWFSFLLAGAGVAYMTVSVGAFPWVSVALAMSFAVYGLLKKMAAIPAIFGLTVETAIVTPLALVYLIPASGFPGEVTWFSSNSLLVFSAGAVTAIPLLLFTSGTKRIPLSMVGFLQYIAPTLMLLIGVFMYNEPFTSVHAVAFAFIWTGLLLYTVERFKKTGHRKVKPSV</sequence>
<keyword evidence="3" id="KW-0813">Transport</keyword>
<feature type="transmembrane region" description="Helical" evidence="8">
    <location>
        <begin position="242"/>
        <end position="261"/>
    </location>
</feature>
<dbReference type="InterPro" id="IPR037185">
    <property type="entry name" value="EmrE-like"/>
</dbReference>
<keyword evidence="4" id="KW-1003">Cell membrane</keyword>
<feature type="transmembrane region" description="Helical" evidence="8">
    <location>
        <begin position="130"/>
        <end position="146"/>
    </location>
</feature>
<evidence type="ECO:0000256" key="7">
    <source>
        <dbReference type="ARBA" id="ARBA00023136"/>
    </source>
</evidence>
<keyword evidence="11" id="KW-1185">Reference proteome</keyword>
<reference evidence="10 11" key="1">
    <citation type="submission" date="2016-10" db="EMBL/GenBank/DDBJ databases">
        <authorList>
            <person name="Varghese N."/>
            <person name="Submissions S."/>
        </authorList>
    </citation>
    <scope>NUCLEOTIDE SEQUENCE [LARGE SCALE GENOMIC DNA]</scope>
    <source>
        <strain evidence="10 11">DSM 20748</strain>
    </source>
</reference>
<evidence type="ECO:0000256" key="8">
    <source>
        <dbReference type="SAM" id="Phobius"/>
    </source>
</evidence>
<feature type="transmembrane region" description="Helical" evidence="8">
    <location>
        <begin position="106"/>
        <end position="123"/>
    </location>
</feature>
<gene>
    <name evidence="10" type="ORF">SAMN04488081_1413</name>
</gene>
<accession>A0A1H3EWN2</accession>
<dbReference type="InterPro" id="IPR004626">
    <property type="entry name" value="RarD"/>
</dbReference>
<feature type="transmembrane region" description="Helical" evidence="8">
    <location>
        <begin position="37"/>
        <end position="55"/>
    </location>
</feature>
<feature type="transmembrane region" description="Helical" evidence="8">
    <location>
        <begin position="267"/>
        <end position="285"/>
    </location>
</feature>
<proteinExistence type="inferred from homology"/>
<dbReference type="PANTHER" id="PTHR22911">
    <property type="entry name" value="ACYL-MALONYL CONDENSING ENZYME-RELATED"/>
    <property type="match status" value="1"/>
</dbReference>
<comment type="subcellular location">
    <subcellularLocation>
        <location evidence="1">Cell membrane</location>
        <topology evidence="1">Multi-pass membrane protein</topology>
    </subcellularLocation>
</comment>
<evidence type="ECO:0000313" key="11">
    <source>
        <dbReference type="Proteomes" id="UP000198647"/>
    </source>
</evidence>
<keyword evidence="6 8" id="KW-1133">Transmembrane helix</keyword>
<feature type="transmembrane region" description="Helical" evidence="8">
    <location>
        <begin position="176"/>
        <end position="197"/>
    </location>
</feature>
<organism evidence="10 11">
    <name type="scientific">Salimicrobium album</name>
    <dbReference type="NCBI Taxonomy" id="50717"/>
    <lineage>
        <taxon>Bacteria</taxon>
        <taxon>Bacillati</taxon>
        <taxon>Bacillota</taxon>
        <taxon>Bacilli</taxon>
        <taxon>Bacillales</taxon>
        <taxon>Bacillaceae</taxon>
        <taxon>Salimicrobium</taxon>
    </lineage>
</organism>
<feature type="transmembrane region" description="Helical" evidence="8">
    <location>
        <begin position="152"/>
        <end position="169"/>
    </location>
</feature>
<feature type="transmembrane region" description="Helical" evidence="8">
    <location>
        <begin position="75"/>
        <end position="94"/>
    </location>
</feature>
<dbReference type="Proteomes" id="UP000198647">
    <property type="component" value="Unassembled WGS sequence"/>
</dbReference>
<feature type="transmembrane region" description="Helical" evidence="8">
    <location>
        <begin position="209"/>
        <end position="230"/>
    </location>
</feature>
<evidence type="ECO:0000259" key="9">
    <source>
        <dbReference type="Pfam" id="PF00892"/>
    </source>
</evidence>
<keyword evidence="5 8" id="KW-0812">Transmembrane</keyword>
<evidence type="ECO:0000256" key="2">
    <source>
        <dbReference type="ARBA" id="ARBA00007362"/>
    </source>
</evidence>
<evidence type="ECO:0000313" key="10">
    <source>
        <dbReference type="EMBL" id="SDX83035.1"/>
    </source>
</evidence>
<dbReference type="PANTHER" id="PTHR22911:SF137">
    <property type="entry name" value="SOLUTE CARRIER FAMILY 35 MEMBER G2-RELATED"/>
    <property type="match status" value="1"/>
</dbReference>
<comment type="caution">
    <text evidence="10">The sequence shown here is derived from an EMBL/GenBank/DDBJ whole genome shotgun (WGS) entry which is preliminary data.</text>
</comment>
<dbReference type="SUPFAM" id="SSF103481">
    <property type="entry name" value="Multidrug resistance efflux transporter EmrE"/>
    <property type="match status" value="2"/>
</dbReference>
<name>A0A1H3EWN2_9BACI</name>
<evidence type="ECO:0000256" key="5">
    <source>
        <dbReference type="ARBA" id="ARBA00022692"/>
    </source>
</evidence>
<evidence type="ECO:0000256" key="1">
    <source>
        <dbReference type="ARBA" id="ARBA00004651"/>
    </source>
</evidence>
<evidence type="ECO:0000256" key="6">
    <source>
        <dbReference type="ARBA" id="ARBA00022989"/>
    </source>
</evidence>
<feature type="domain" description="EamA" evidence="9">
    <location>
        <begin position="6"/>
        <end position="146"/>
    </location>
</feature>
<comment type="similarity">
    <text evidence="2">Belongs to the EamA transporter family.</text>
</comment>
<dbReference type="Pfam" id="PF00892">
    <property type="entry name" value="EamA"/>
    <property type="match status" value="1"/>
</dbReference>
<evidence type="ECO:0000256" key="3">
    <source>
        <dbReference type="ARBA" id="ARBA00022448"/>
    </source>
</evidence>
<keyword evidence="7 8" id="KW-0472">Membrane</keyword>
<evidence type="ECO:0000256" key="4">
    <source>
        <dbReference type="ARBA" id="ARBA00022475"/>
    </source>
</evidence>
<protein>
    <submittedName>
        <fullName evidence="10">Chloramphenicol-sensitive protein RarD</fullName>
    </submittedName>
</protein>
<feature type="transmembrane region" description="Helical" evidence="8">
    <location>
        <begin position="7"/>
        <end position="25"/>
    </location>
</feature>